<protein>
    <recommendedName>
        <fullName evidence="1">Amine oxidase domain-containing protein</fullName>
    </recommendedName>
</protein>
<reference evidence="3" key="2">
    <citation type="submission" date="2012-05" db="EMBL/GenBank/DDBJ databases">
        <authorList>
            <person name="Park J.-H."/>
            <person name="Zylstra G.J."/>
            <person name="Chae J.-C."/>
        </authorList>
    </citation>
    <scope>NUCLEOTIDE SEQUENCE</scope>
    <source>
        <strain evidence="3">AP103</strain>
    </source>
</reference>
<dbReference type="Gene3D" id="3.50.50.60">
    <property type="entry name" value="FAD/NAD(P)-binding domain"/>
    <property type="match status" value="1"/>
</dbReference>
<dbReference type="Gene3D" id="3.90.660.20">
    <property type="entry name" value="Protoporphyrinogen oxidase, mitochondrial, domain 2"/>
    <property type="match status" value="1"/>
</dbReference>
<dbReference type="EMBL" id="AKGD01000001">
    <property type="protein sequence ID" value="EIT70224.1"/>
    <property type="molecule type" value="Genomic_DNA"/>
</dbReference>
<dbReference type="GO" id="GO:0016491">
    <property type="term" value="F:oxidoreductase activity"/>
    <property type="evidence" value="ECO:0007669"/>
    <property type="project" value="InterPro"/>
</dbReference>
<dbReference type="OrthoDB" id="3450553at2"/>
<dbReference type="Pfam" id="PF01593">
    <property type="entry name" value="Amino_oxidase"/>
    <property type="match status" value="1"/>
</dbReference>
<keyword evidence="4" id="KW-1185">Reference proteome</keyword>
<gene>
    <name evidence="2" type="ORF">WQQ_01740</name>
    <name evidence="3" type="ORF">WQQ_03610</name>
</gene>
<comment type="caution">
    <text evidence="3">The sequence shown here is derived from an EMBL/GenBank/DDBJ whole genome shotgun (WGS) entry which is preliminary data.</text>
</comment>
<proteinExistence type="predicted"/>
<evidence type="ECO:0000313" key="4">
    <source>
        <dbReference type="Proteomes" id="UP000003704"/>
    </source>
</evidence>
<dbReference type="Gene3D" id="1.10.3110.10">
    <property type="entry name" value="protoporphyrinogen ix oxidase, domain 3"/>
    <property type="match status" value="1"/>
</dbReference>
<name>I7ZEA2_9GAMM</name>
<evidence type="ECO:0000259" key="1">
    <source>
        <dbReference type="Pfam" id="PF01593"/>
    </source>
</evidence>
<dbReference type="InterPro" id="IPR036188">
    <property type="entry name" value="FAD/NAD-bd_sf"/>
</dbReference>
<dbReference type="PANTHER" id="PTHR42923">
    <property type="entry name" value="PROTOPORPHYRINOGEN OXIDASE"/>
    <property type="match status" value="1"/>
</dbReference>
<dbReference type="PRINTS" id="PR00419">
    <property type="entry name" value="ADXRDTASE"/>
</dbReference>
<dbReference type="AlphaFoldDB" id="I7ZEA2"/>
<evidence type="ECO:0000313" key="3">
    <source>
        <dbReference type="EMBL" id="EIT70224.1"/>
    </source>
</evidence>
<dbReference type="STRING" id="1172194.WQQ_01740"/>
<evidence type="ECO:0000313" key="2">
    <source>
        <dbReference type="EMBL" id="EIT70037.1"/>
    </source>
</evidence>
<feature type="domain" description="Amine oxidase" evidence="1">
    <location>
        <begin position="14"/>
        <end position="434"/>
    </location>
</feature>
<organism evidence="3 4">
    <name type="scientific">Hydrocarboniphaga effusa AP103</name>
    <dbReference type="NCBI Taxonomy" id="1172194"/>
    <lineage>
        <taxon>Bacteria</taxon>
        <taxon>Pseudomonadati</taxon>
        <taxon>Pseudomonadota</taxon>
        <taxon>Gammaproteobacteria</taxon>
        <taxon>Nevskiales</taxon>
        <taxon>Nevskiaceae</taxon>
        <taxon>Hydrocarboniphaga</taxon>
    </lineage>
</organism>
<dbReference type="InterPro" id="IPR002937">
    <property type="entry name" value="Amino_oxidase"/>
</dbReference>
<reference evidence="3 4" key="1">
    <citation type="journal article" date="2012" name="J. Bacteriol.">
        <title>Genome Sequence of n-Alkane-Degrading Hydrocarboniphaga effusa Strain AP103T (ATCC BAA-332T).</title>
        <authorList>
            <person name="Chang H.K."/>
            <person name="Zylstra G.J."/>
            <person name="Chae J.C."/>
        </authorList>
    </citation>
    <scope>NUCLEOTIDE SEQUENCE [LARGE SCALE GENOMIC DNA]</scope>
    <source>
        <strain evidence="3 4">AP103</strain>
    </source>
</reference>
<dbReference type="Proteomes" id="UP000003704">
    <property type="component" value="Unassembled WGS sequence"/>
</dbReference>
<dbReference type="SUPFAM" id="SSF51905">
    <property type="entry name" value="FAD/NAD(P)-binding domain"/>
    <property type="match status" value="1"/>
</dbReference>
<dbReference type="PANTHER" id="PTHR42923:SF3">
    <property type="entry name" value="PROTOPORPHYRINOGEN OXIDASE"/>
    <property type="match status" value="1"/>
</dbReference>
<dbReference type="RefSeq" id="WP_007183320.1">
    <property type="nucleotide sequence ID" value="NZ_AKGD01000001.1"/>
</dbReference>
<accession>I7ZEA2</accession>
<sequence>MDRPHKIAVVGAGIAGLTAAHYLRIYGFDVTVYESSHRPGGRMSTDVVQDCLIDRGVQFLSGNYNTLLPLLGEFGMADEIVSITPRSALVRDGRIKALSIGRLPPGLAMVLKCLRPREALKFLRGYLPLHRQLASLPFDDYAGWSAFDREDCESMLTRTLGSAALDYIVEPFLQALYYQSPATASAALGMSILKIGSEQQRLMTLKTGMGSLPDRIAQSLDVHFDCTVHSVIKLERGVEVGTDNGTEKFDKVVLAIPAPVANRIYRTDDKVSNRLIATQYSSTLKIGIATHPGWQLPEHWKGIYGVLIPARERTSIASIGIELEKGGARTREGQLFDIILAGSSRDLLQQSDAAILEQIRPEFERYFPGAFAALRLAHVVRWEHAAADSPVGRSQEVNQYWRHLDPGSTVLLAGDYMGFPYSDSAAHSGKRVAEFLKQSGLPCPSP</sequence>
<dbReference type="EMBL" id="AKGD01000001">
    <property type="protein sequence ID" value="EIT70037.1"/>
    <property type="molecule type" value="Genomic_DNA"/>
</dbReference>
<dbReference type="InterPro" id="IPR050464">
    <property type="entry name" value="Zeta_carotene_desat/Oxidored"/>
</dbReference>